<name>A0A420J5E2_9PEZI</name>
<evidence type="ECO:0000259" key="7">
    <source>
        <dbReference type="Pfam" id="PF17917"/>
    </source>
</evidence>
<dbReference type="Proteomes" id="UP000285405">
    <property type="component" value="Unassembled WGS sequence"/>
</dbReference>
<dbReference type="PANTHER" id="PTHR34072:SF52">
    <property type="entry name" value="RIBONUCLEASE H"/>
    <property type="match status" value="1"/>
</dbReference>
<gene>
    <name evidence="8" type="ORF">GcC1_018028</name>
</gene>
<dbReference type="EMBL" id="MCBR01001891">
    <property type="protein sequence ID" value="RKF82039.1"/>
    <property type="molecule type" value="Genomic_DNA"/>
</dbReference>
<evidence type="ECO:0000313" key="8">
    <source>
        <dbReference type="EMBL" id="RKF82039.1"/>
    </source>
</evidence>
<keyword evidence="1" id="KW-0808">Transferase</keyword>
<keyword evidence="4" id="KW-0255">Endonuclease</keyword>
<dbReference type="Pfam" id="PF17917">
    <property type="entry name" value="RT_RNaseH"/>
    <property type="match status" value="1"/>
</dbReference>
<sequence length="265" mass="30717">MAIVKTFEEFRPELMSIDPNAPINIISDHKNLQSFMRTKQLNRRQARWALFLSQFNFKIIYEPGKNNIVADALSRRKQDLPKDVTDERLTINHRILLKKSNITEGMINFNNKEAIKALPTDIEYVENKNKEIEYHAVDSDSDSSSNGNIDDTEVTQNYLDMKISTANLIQGAYENDQISKEIFEILNSENNRRIPKHLVKAGHNFSLADCQIKGCKDFVSDRRRLFVNKLLYVPNNDALKRRLYAEIHDHPILGHSSFKATYFSK</sequence>
<accession>A0A420J5E2</accession>
<protein>
    <recommendedName>
        <fullName evidence="7">Reverse transcriptase RNase H-like domain-containing protein</fullName>
    </recommendedName>
</protein>
<comment type="caution">
    <text evidence="8">The sequence shown here is derived from an EMBL/GenBank/DDBJ whole genome shotgun (WGS) entry which is preliminary data.</text>
</comment>
<evidence type="ECO:0000313" key="9">
    <source>
        <dbReference type="Proteomes" id="UP000285405"/>
    </source>
</evidence>
<evidence type="ECO:0000256" key="1">
    <source>
        <dbReference type="ARBA" id="ARBA00022679"/>
    </source>
</evidence>
<keyword evidence="5" id="KW-0378">Hydrolase</keyword>
<evidence type="ECO:0000256" key="6">
    <source>
        <dbReference type="ARBA" id="ARBA00022918"/>
    </source>
</evidence>
<dbReference type="GO" id="GO:0003964">
    <property type="term" value="F:RNA-directed DNA polymerase activity"/>
    <property type="evidence" value="ECO:0007669"/>
    <property type="project" value="UniProtKB-KW"/>
</dbReference>
<evidence type="ECO:0000256" key="2">
    <source>
        <dbReference type="ARBA" id="ARBA00022695"/>
    </source>
</evidence>
<dbReference type="AlphaFoldDB" id="A0A420J5E2"/>
<organism evidence="8 9">
    <name type="scientific">Golovinomyces cichoracearum</name>
    <dbReference type="NCBI Taxonomy" id="62708"/>
    <lineage>
        <taxon>Eukaryota</taxon>
        <taxon>Fungi</taxon>
        <taxon>Dikarya</taxon>
        <taxon>Ascomycota</taxon>
        <taxon>Pezizomycotina</taxon>
        <taxon>Leotiomycetes</taxon>
        <taxon>Erysiphales</taxon>
        <taxon>Erysiphaceae</taxon>
        <taxon>Golovinomyces</taxon>
    </lineage>
</organism>
<dbReference type="InterPro" id="IPR041373">
    <property type="entry name" value="RT_RNaseH"/>
</dbReference>
<dbReference type="PANTHER" id="PTHR34072">
    <property type="entry name" value="ENZYMATIC POLYPROTEIN-RELATED"/>
    <property type="match status" value="1"/>
</dbReference>
<feature type="non-terminal residue" evidence="8">
    <location>
        <position position="265"/>
    </location>
</feature>
<dbReference type="CDD" id="cd09274">
    <property type="entry name" value="RNase_HI_RT_Ty3"/>
    <property type="match status" value="1"/>
</dbReference>
<evidence type="ECO:0000256" key="5">
    <source>
        <dbReference type="ARBA" id="ARBA00022801"/>
    </source>
</evidence>
<dbReference type="InterPro" id="IPR043502">
    <property type="entry name" value="DNA/RNA_pol_sf"/>
</dbReference>
<keyword evidence="6" id="KW-0695">RNA-directed DNA polymerase</keyword>
<dbReference type="GO" id="GO:0004519">
    <property type="term" value="F:endonuclease activity"/>
    <property type="evidence" value="ECO:0007669"/>
    <property type="project" value="UniProtKB-KW"/>
</dbReference>
<evidence type="ECO:0000256" key="4">
    <source>
        <dbReference type="ARBA" id="ARBA00022759"/>
    </source>
</evidence>
<evidence type="ECO:0000256" key="3">
    <source>
        <dbReference type="ARBA" id="ARBA00022722"/>
    </source>
</evidence>
<dbReference type="SUPFAM" id="SSF56672">
    <property type="entry name" value="DNA/RNA polymerases"/>
    <property type="match status" value="1"/>
</dbReference>
<dbReference type="GO" id="GO:0016787">
    <property type="term" value="F:hydrolase activity"/>
    <property type="evidence" value="ECO:0007669"/>
    <property type="project" value="UniProtKB-KW"/>
</dbReference>
<reference evidence="8 9" key="1">
    <citation type="journal article" date="2018" name="BMC Genomics">
        <title>Comparative genome analyses reveal sequence features reflecting distinct modes of host-adaptation between dicot and monocot powdery mildew.</title>
        <authorList>
            <person name="Wu Y."/>
            <person name="Ma X."/>
            <person name="Pan Z."/>
            <person name="Kale S.D."/>
            <person name="Song Y."/>
            <person name="King H."/>
            <person name="Zhang Q."/>
            <person name="Presley C."/>
            <person name="Deng X."/>
            <person name="Wei C.I."/>
            <person name="Xiao S."/>
        </authorList>
    </citation>
    <scope>NUCLEOTIDE SEQUENCE [LARGE SCALE GENOMIC DNA]</scope>
    <source>
        <strain evidence="8">UCSC1</strain>
    </source>
</reference>
<keyword evidence="3" id="KW-0540">Nuclease</keyword>
<feature type="domain" description="Reverse transcriptase RNase H-like" evidence="7">
    <location>
        <begin position="1"/>
        <end position="55"/>
    </location>
</feature>
<proteinExistence type="predicted"/>
<dbReference type="OrthoDB" id="3563554at2759"/>
<keyword evidence="2" id="KW-0548">Nucleotidyltransferase</keyword>